<organism evidence="2 3">
    <name type="scientific">Elysia chlorotica</name>
    <name type="common">Eastern emerald elysia</name>
    <name type="synonym">Sea slug</name>
    <dbReference type="NCBI Taxonomy" id="188477"/>
    <lineage>
        <taxon>Eukaryota</taxon>
        <taxon>Metazoa</taxon>
        <taxon>Spiralia</taxon>
        <taxon>Lophotrochozoa</taxon>
        <taxon>Mollusca</taxon>
        <taxon>Gastropoda</taxon>
        <taxon>Heterobranchia</taxon>
        <taxon>Euthyneura</taxon>
        <taxon>Panpulmonata</taxon>
        <taxon>Sacoglossa</taxon>
        <taxon>Placobranchoidea</taxon>
        <taxon>Plakobranchidae</taxon>
        <taxon>Elysia</taxon>
    </lineage>
</organism>
<evidence type="ECO:0000313" key="2">
    <source>
        <dbReference type="EMBL" id="RUS90100.1"/>
    </source>
</evidence>
<dbReference type="EMBL" id="RQTK01000040">
    <property type="protein sequence ID" value="RUS90100.1"/>
    <property type="molecule type" value="Genomic_DNA"/>
</dbReference>
<feature type="domain" description="MAM" evidence="1">
    <location>
        <begin position="90"/>
        <end position="221"/>
    </location>
</feature>
<sequence>MDMGNLTIYFTDMTITQPVDSPLYTFVGEQGEDWKQVFVELDQASGPFVIKLEATIGEGYKSDIAIDDLIVGECATLVPLAKSMFNEDAIQCSFDNDLCGFTQSSEDQFNWTLRQGQTPTINTGPNCDPIDCDHGQYLYIETSLPRRYNDKARLETPYLGGSGKRCLSFYYHMYGYTTGTLKVKQHTNVTDVELILWEASGNQGDDWHRQSVRYRALNLYK</sequence>
<keyword evidence="3" id="KW-1185">Reference proteome</keyword>
<dbReference type="InterPro" id="IPR013320">
    <property type="entry name" value="ConA-like_dom_sf"/>
</dbReference>
<evidence type="ECO:0000259" key="1">
    <source>
        <dbReference type="PROSITE" id="PS50060"/>
    </source>
</evidence>
<accession>A0A433U8H0</accession>
<gene>
    <name evidence="2" type="ORF">EGW08_002142</name>
</gene>
<dbReference type="Pfam" id="PF00629">
    <property type="entry name" value="MAM"/>
    <property type="match status" value="2"/>
</dbReference>
<protein>
    <recommendedName>
        <fullName evidence="1">MAM domain-containing protein</fullName>
    </recommendedName>
</protein>
<comment type="caution">
    <text evidence="2">The sequence shown here is derived from an EMBL/GenBank/DDBJ whole genome shotgun (WGS) entry which is preliminary data.</text>
</comment>
<name>A0A433U8H0_ELYCH</name>
<dbReference type="Proteomes" id="UP000271974">
    <property type="component" value="Unassembled WGS sequence"/>
</dbReference>
<dbReference type="GO" id="GO:0016020">
    <property type="term" value="C:membrane"/>
    <property type="evidence" value="ECO:0007669"/>
    <property type="project" value="InterPro"/>
</dbReference>
<proteinExistence type="predicted"/>
<dbReference type="AlphaFoldDB" id="A0A433U8H0"/>
<dbReference type="SUPFAM" id="SSF49899">
    <property type="entry name" value="Concanavalin A-like lectins/glucanases"/>
    <property type="match status" value="2"/>
</dbReference>
<dbReference type="PANTHER" id="PTHR23282">
    <property type="entry name" value="APICAL ENDOSOMAL GLYCOPROTEIN PRECURSOR"/>
    <property type="match status" value="1"/>
</dbReference>
<evidence type="ECO:0000313" key="3">
    <source>
        <dbReference type="Proteomes" id="UP000271974"/>
    </source>
</evidence>
<dbReference type="PROSITE" id="PS00740">
    <property type="entry name" value="MAM_1"/>
    <property type="match status" value="1"/>
</dbReference>
<dbReference type="STRING" id="188477.A0A433U8H0"/>
<dbReference type="CDD" id="cd06263">
    <property type="entry name" value="MAM"/>
    <property type="match status" value="1"/>
</dbReference>
<dbReference type="InterPro" id="IPR051560">
    <property type="entry name" value="MAM_domain-containing"/>
</dbReference>
<dbReference type="SMART" id="SM00137">
    <property type="entry name" value="MAM"/>
    <property type="match status" value="1"/>
</dbReference>
<feature type="non-terminal residue" evidence="2">
    <location>
        <position position="221"/>
    </location>
</feature>
<reference evidence="2 3" key="1">
    <citation type="submission" date="2019-01" db="EMBL/GenBank/DDBJ databases">
        <title>A draft genome assembly of the solar-powered sea slug Elysia chlorotica.</title>
        <authorList>
            <person name="Cai H."/>
            <person name="Li Q."/>
            <person name="Fang X."/>
            <person name="Li J."/>
            <person name="Curtis N.E."/>
            <person name="Altenburger A."/>
            <person name="Shibata T."/>
            <person name="Feng M."/>
            <person name="Maeda T."/>
            <person name="Schwartz J.A."/>
            <person name="Shigenobu S."/>
            <person name="Lundholm N."/>
            <person name="Nishiyama T."/>
            <person name="Yang H."/>
            <person name="Hasebe M."/>
            <person name="Li S."/>
            <person name="Pierce S.K."/>
            <person name="Wang J."/>
        </authorList>
    </citation>
    <scope>NUCLEOTIDE SEQUENCE [LARGE SCALE GENOMIC DNA]</scope>
    <source>
        <strain evidence="2">EC2010</strain>
        <tissue evidence="2">Whole organism of an adult</tissue>
    </source>
</reference>
<dbReference type="PROSITE" id="PS50060">
    <property type="entry name" value="MAM_2"/>
    <property type="match status" value="2"/>
</dbReference>
<dbReference type="Gene3D" id="2.60.120.200">
    <property type="match status" value="2"/>
</dbReference>
<dbReference type="InterPro" id="IPR000998">
    <property type="entry name" value="MAM_dom"/>
</dbReference>
<feature type="domain" description="MAM" evidence="1">
    <location>
        <begin position="1"/>
        <end position="76"/>
    </location>
</feature>
<dbReference type="OrthoDB" id="412155at2759"/>
<dbReference type="PANTHER" id="PTHR23282:SF142">
    <property type="entry name" value="MAM DOMAIN-CONTAINING PROTEIN"/>
    <property type="match status" value="1"/>
</dbReference>